<dbReference type="InterPro" id="IPR011652">
    <property type="entry name" value="MORN_2"/>
</dbReference>
<name>A0A2X4U4M2_9GAMM</name>
<proteinExistence type="predicted"/>
<reference evidence="2 3" key="1">
    <citation type="submission" date="2018-06" db="EMBL/GenBank/DDBJ databases">
        <authorList>
            <consortium name="Pathogen Informatics"/>
            <person name="Doyle S."/>
        </authorList>
    </citation>
    <scope>NUCLEOTIDE SEQUENCE [LARGE SCALE GENOMIC DNA]</scope>
    <source>
        <strain evidence="2 3">NCTC12151</strain>
    </source>
</reference>
<protein>
    <submittedName>
        <fullName evidence="2">MORN repeat variant</fullName>
    </submittedName>
</protein>
<feature type="chain" id="PRO_5015862003" evidence="1">
    <location>
        <begin position="20"/>
        <end position="766"/>
    </location>
</feature>
<dbReference type="PANTHER" id="PTHR11102:SF160">
    <property type="entry name" value="ERAD-ASSOCIATED E3 UBIQUITIN-PROTEIN LIGASE COMPONENT HRD3"/>
    <property type="match status" value="1"/>
</dbReference>
<gene>
    <name evidence="2" type="ORF">NCTC12151_00238</name>
</gene>
<dbReference type="SUPFAM" id="SSF81901">
    <property type="entry name" value="HCP-like"/>
    <property type="match status" value="2"/>
</dbReference>
<evidence type="ECO:0000256" key="1">
    <source>
        <dbReference type="SAM" id="SignalP"/>
    </source>
</evidence>
<dbReference type="Gene3D" id="2.20.110.10">
    <property type="entry name" value="Histone H3 K4-specific methyltransferase SET7/9 N-terminal domain"/>
    <property type="match status" value="4"/>
</dbReference>
<dbReference type="SMART" id="SM00671">
    <property type="entry name" value="SEL1"/>
    <property type="match status" value="3"/>
</dbReference>
<dbReference type="InterPro" id="IPR006597">
    <property type="entry name" value="Sel1-like"/>
</dbReference>
<dbReference type="PANTHER" id="PTHR11102">
    <property type="entry name" value="SEL-1-LIKE PROTEIN"/>
    <property type="match status" value="1"/>
</dbReference>
<sequence>MKIKLLTAVLMLLTANSYAAKPTSTTFISQIERIQVNKTALDAKQQLIRAERFHFATQSSCGKSQASVNERSLGMDLEKYQRFLKEIVGQAKNDAYFLITTTPCDSKATDLITRIRPCKKGICPAKYLTNDNVIWLDNQLQPTNKKSAALFIEKPFPYDKKEKLWKITGWYANSVDEPENKSKIKAFETFTSDKNFSDQKFISNYVSYYRSGKTSSKVFYDREGILSGEANYWYESGQLKQHFVYVDGKIHGTFISYNSNGTVESKSEFIHGQHADGACNHYDENGNPTREHSYLNGKYDGKYVDYFPNGKIEREETYANGHTIGESKTYYDTGTLKYVFRYDSEGKEDGVRERYNKDGVLTSKETFVKGRQASRQSWFANGNKEYQEQWDDSGKKDGDYKTWAKNGELVAHIRYQHGEVVFDKTWTDKGKPIHSDSYKNGEQDGIAKRWDESTGQLIQETPYKADKIDGVVKEWDAETGKRISETSYKEGTPDGNRKMWDPKTGHLVQESTVKAENTALVLTKVYDKDSGKLTSESWNENDRAASRYIDGQPATKIYQDGKLIIIGCGYHTLRQPDETRNRAEQGDASAQVLLGKYYDSCKDFENANIWMKKAAEQNIVEAFIYLYSPQKDSEGKAIPRSKEQYRENVLKAAELGNNDAQYRAALLYLPTDACSQIFNTSCGANDEAPAPDIQKSLEWFGRAAESSNVNALIVLGIMYEKGIGVQKSVKKALSYYEIANKKVPGALDKDIARLKGKKATSKTTSK</sequence>
<dbReference type="EMBL" id="LS483470">
    <property type="protein sequence ID" value="SQI34777.1"/>
    <property type="molecule type" value="Genomic_DNA"/>
</dbReference>
<evidence type="ECO:0000313" key="2">
    <source>
        <dbReference type="EMBL" id="SQI34777.1"/>
    </source>
</evidence>
<dbReference type="Pfam" id="PF08238">
    <property type="entry name" value="Sel1"/>
    <property type="match status" value="3"/>
</dbReference>
<feature type="signal peptide" evidence="1">
    <location>
        <begin position="1"/>
        <end position="19"/>
    </location>
</feature>
<dbReference type="InterPro" id="IPR050767">
    <property type="entry name" value="Sel1_AlgK"/>
</dbReference>
<organism evidence="2 3">
    <name type="scientific">Leminorella richardii</name>
    <dbReference type="NCBI Taxonomy" id="158841"/>
    <lineage>
        <taxon>Bacteria</taxon>
        <taxon>Pseudomonadati</taxon>
        <taxon>Pseudomonadota</taxon>
        <taxon>Gammaproteobacteria</taxon>
        <taxon>Enterobacterales</taxon>
        <taxon>Budviciaceae</taxon>
        <taxon>Leminorella</taxon>
    </lineage>
</organism>
<accession>A0A2X4U4M2</accession>
<evidence type="ECO:0000313" key="3">
    <source>
        <dbReference type="Proteomes" id="UP000249005"/>
    </source>
</evidence>
<dbReference type="SUPFAM" id="SSF82185">
    <property type="entry name" value="Histone H3 K4-specific methyltransferase SET7/9 N-terminal domain"/>
    <property type="match status" value="3"/>
</dbReference>
<dbReference type="AlphaFoldDB" id="A0A2X4U4M2"/>
<keyword evidence="3" id="KW-1185">Reference proteome</keyword>
<dbReference type="RefSeq" id="WP_111738932.1">
    <property type="nucleotide sequence ID" value="NZ_LR698987.1"/>
</dbReference>
<dbReference type="Proteomes" id="UP000249005">
    <property type="component" value="Chromosome 1"/>
</dbReference>
<dbReference type="Pfam" id="PF07661">
    <property type="entry name" value="MORN_2"/>
    <property type="match status" value="3"/>
</dbReference>
<dbReference type="Gene3D" id="1.25.40.10">
    <property type="entry name" value="Tetratricopeptide repeat domain"/>
    <property type="match status" value="1"/>
</dbReference>
<keyword evidence="1" id="KW-0732">Signal</keyword>
<dbReference type="OrthoDB" id="6627604at2"/>
<dbReference type="KEGG" id="lri:NCTC12151_00238"/>
<dbReference type="InterPro" id="IPR011990">
    <property type="entry name" value="TPR-like_helical_dom_sf"/>
</dbReference>